<sequence length="123" mass="14190">MILSNDCFGIVITDDTLDIDNILECLTKITIDDLHSTSHFDIRVTQRKNNLIQDANSIKLIILKDKPLGILKQDDKKFKLLYKLNDDYDLVVIISSSSNNPNLNSFNLVTYFIETSNKRKREE</sequence>
<gene>
    <name evidence="1" type="ORF">MPEBLZ_00927</name>
</gene>
<dbReference type="AlphaFoldDB" id="A0A0P8E2F8"/>
<dbReference type="Proteomes" id="UP000050360">
    <property type="component" value="Unassembled WGS sequence"/>
</dbReference>
<proteinExistence type="predicted"/>
<reference evidence="1 2" key="1">
    <citation type="submission" date="2015-09" db="EMBL/GenBank/DDBJ databases">
        <title>A metagenomics-based metabolic model of nitrate-dependent anaerobic oxidation of methane by Methanoperedens-like archaea.</title>
        <authorList>
            <person name="Arshad A."/>
            <person name="Speth D.R."/>
            <person name="De Graaf R.M."/>
            <person name="Op Den Camp H.J."/>
            <person name="Jetten M.S."/>
            <person name="Welte C.U."/>
        </authorList>
    </citation>
    <scope>NUCLEOTIDE SEQUENCE [LARGE SCALE GENOMIC DNA]</scope>
</reference>
<comment type="caution">
    <text evidence="1">The sequence shown here is derived from an EMBL/GenBank/DDBJ whole genome shotgun (WGS) entry which is preliminary data.</text>
</comment>
<protein>
    <submittedName>
        <fullName evidence="1">Uncharacterized protein</fullName>
    </submittedName>
</protein>
<name>A0A0P8E2F8_9EURY</name>
<evidence type="ECO:0000313" key="1">
    <source>
        <dbReference type="EMBL" id="KPQ44507.1"/>
    </source>
</evidence>
<organism evidence="1 2">
    <name type="scientific">Candidatus Methanoperedens nitratireducens</name>
    <dbReference type="NCBI Taxonomy" id="1392998"/>
    <lineage>
        <taxon>Archaea</taxon>
        <taxon>Methanobacteriati</taxon>
        <taxon>Methanobacteriota</taxon>
        <taxon>Stenosarchaea group</taxon>
        <taxon>Methanomicrobia</taxon>
        <taxon>Methanosarcinales</taxon>
        <taxon>ANME-2 cluster</taxon>
        <taxon>Candidatus Methanoperedentaceae</taxon>
        <taxon>Candidatus Methanoperedens</taxon>
    </lineage>
</organism>
<accession>A0A0P8E2F8</accession>
<evidence type="ECO:0000313" key="2">
    <source>
        <dbReference type="Proteomes" id="UP000050360"/>
    </source>
</evidence>
<dbReference type="EMBL" id="LKCM01000079">
    <property type="protein sequence ID" value="KPQ44507.1"/>
    <property type="molecule type" value="Genomic_DNA"/>
</dbReference>